<keyword evidence="3" id="KW-1185">Reference proteome</keyword>
<proteinExistence type="predicted"/>
<feature type="compositionally biased region" description="Basic residues" evidence="1">
    <location>
        <begin position="76"/>
        <end position="85"/>
    </location>
</feature>
<comment type="caution">
    <text evidence="2">The sequence shown here is derived from an EMBL/GenBank/DDBJ whole genome shotgun (WGS) entry which is preliminary data.</text>
</comment>
<dbReference type="AlphaFoldDB" id="A0A812SPX7"/>
<organism evidence="2 3">
    <name type="scientific">Symbiodinium pilosum</name>
    <name type="common">Dinoflagellate</name>
    <dbReference type="NCBI Taxonomy" id="2952"/>
    <lineage>
        <taxon>Eukaryota</taxon>
        <taxon>Sar</taxon>
        <taxon>Alveolata</taxon>
        <taxon>Dinophyceae</taxon>
        <taxon>Suessiales</taxon>
        <taxon>Symbiodiniaceae</taxon>
        <taxon>Symbiodinium</taxon>
    </lineage>
</organism>
<feature type="non-terminal residue" evidence="2">
    <location>
        <position position="85"/>
    </location>
</feature>
<protein>
    <submittedName>
        <fullName evidence="2">VTC5 protein</fullName>
    </submittedName>
</protein>
<evidence type="ECO:0000256" key="1">
    <source>
        <dbReference type="SAM" id="MobiDB-lite"/>
    </source>
</evidence>
<dbReference type="EMBL" id="CAJNIZ010026725">
    <property type="protein sequence ID" value="CAE7494615.1"/>
    <property type="molecule type" value="Genomic_DNA"/>
</dbReference>
<sequence>RSSSSHGAPSSNKASMYPSFRFLVTRPLAGGLWPRVPPTSTNAARWNSCPGPLWTSEGTRRSSRFWSGSAGPSTRMPRRTIRAMA</sequence>
<reference evidence="2" key="1">
    <citation type="submission" date="2021-02" db="EMBL/GenBank/DDBJ databases">
        <authorList>
            <person name="Dougan E. K."/>
            <person name="Rhodes N."/>
            <person name="Thang M."/>
            <person name="Chan C."/>
        </authorList>
    </citation>
    <scope>NUCLEOTIDE SEQUENCE</scope>
</reference>
<feature type="region of interest" description="Disordered" evidence="1">
    <location>
        <begin position="37"/>
        <end position="85"/>
    </location>
</feature>
<dbReference type="Proteomes" id="UP000649617">
    <property type="component" value="Unassembled WGS sequence"/>
</dbReference>
<feature type="non-terminal residue" evidence="2">
    <location>
        <position position="1"/>
    </location>
</feature>
<evidence type="ECO:0000313" key="3">
    <source>
        <dbReference type="Proteomes" id="UP000649617"/>
    </source>
</evidence>
<gene>
    <name evidence="2" type="primary">VTC5</name>
    <name evidence="2" type="ORF">SPIL2461_LOCUS12756</name>
</gene>
<name>A0A812SPX7_SYMPI</name>
<evidence type="ECO:0000313" key="2">
    <source>
        <dbReference type="EMBL" id="CAE7494615.1"/>
    </source>
</evidence>
<accession>A0A812SPX7</accession>